<evidence type="ECO:0000256" key="1">
    <source>
        <dbReference type="SAM" id="SignalP"/>
    </source>
</evidence>
<dbReference type="RefSeq" id="WP_184946311.1">
    <property type="nucleotide sequence ID" value="NZ_BAAAWZ010000001.1"/>
</dbReference>
<reference evidence="2 3" key="1">
    <citation type="submission" date="2020-08" db="EMBL/GenBank/DDBJ databases">
        <title>Genomic Encyclopedia of Type Strains, Phase III (KMG-III): the genomes of soil and plant-associated and newly described type strains.</title>
        <authorList>
            <person name="Whitman W."/>
        </authorList>
    </citation>
    <scope>NUCLEOTIDE SEQUENCE [LARGE SCALE GENOMIC DNA]</scope>
    <source>
        <strain evidence="2 3">CECT 3303</strain>
    </source>
</reference>
<protein>
    <submittedName>
        <fullName evidence="2">Uncharacterized protein</fullName>
    </submittedName>
</protein>
<accession>A0A841DGH8</accession>
<comment type="caution">
    <text evidence="2">The sequence shown here is derived from an EMBL/GenBank/DDBJ whole genome shotgun (WGS) entry which is preliminary data.</text>
</comment>
<dbReference type="AlphaFoldDB" id="A0A841DGH8"/>
<evidence type="ECO:0000313" key="2">
    <source>
        <dbReference type="EMBL" id="MBB5966306.1"/>
    </source>
</evidence>
<gene>
    <name evidence="2" type="ORF">FHS22_005597</name>
</gene>
<name>A0A841DGH8_PLAVE</name>
<proteinExistence type="predicted"/>
<organism evidence="2 3">
    <name type="scientific">Planomonospora venezuelensis</name>
    <dbReference type="NCBI Taxonomy" id="1999"/>
    <lineage>
        <taxon>Bacteria</taxon>
        <taxon>Bacillati</taxon>
        <taxon>Actinomycetota</taxon>
        <taxon>Actinomycetes</taxon>
        <taxon>Streptosporangiales</taxon>
        <taxon>Streptosporangiaceae</taxon>
        <taxon>Planomonospora</taxon>
    </lineage>
</organism>
<dbReference type="Proteomes" id="UP000562352">
    <property type="component" value="Unassembled WGS sequence"/>
</dbReference>
<evidence type="ECO:0000313" key="3">
    <source>
        <dbReference type="Proteomes" id="UP000562352"/>
    </source>
</evidence>
<feature type="chain" id="PRO_5039534106" evidence="1">
    <location>
        <begin position="39"/>
        <end position="362"/>
    </location>
</feature>
<dbReference type="EMBL" id="JACHJJ010000022">
    <property type="protein sequence ID" value="MBB5966306.1"/>
    <property type="molecule type" value="Genomic_DNA"/>
</dbReference>
<keyword evidence="3" id="KW-1185">Reference proteome</keyword>
<feature type="signal peptide" evidence="1">
    <location>
        <begin position="1"/>
        <end position="38"/>
    </location>
</feature>
<sequence length="362" mass="37670">MDTEVFVALRVPHRPVASRLRRAALPLVIAGALLTAPAAVTVPAAAAAVPAPRPSGPSLEQRPFPPTDVRLFTPEVYPASGPMVPAAGPAPGQLELSLRLSSTLGRRCPARVGEGSLLFSVDPGLRRTVPDPNLRAAAVALLCTFGEPAVAVLRGTAFTGVRYAALPPASIAQVAPPGPGETAPNIVVNSRYRNEDFRLLAPVLFHETLHQDTNPSNKEELIAGALDSLVYAQQLLTAPEQAISGTELARRQNTKLMARVNSGPGARLGLFTANGPNVYPGGTPLSSFAAAFPSGGPATTPGNTALRRTLRLIAAPGATPPPGANFDDATLQFIDANQGLSPAEVLHTAQNLRLDTAPLRTR</sequence>
<keyword evidence="1" id="KW-0732">Signal</keyword>